<sequence length="343" mass="38286">MNQCETVPWGGFPLCHGEDFDKFPVAPLFMPFHSTVPDDAQVHADLDGLATVTDWRHALKTRRHGCQCPFWGPSAFATDNLHPDTHVVLEPLQRTTYARSISPVLSSNSSHFSAQLGGGVGNEYLSVTVSGKYDRVVADTQKTCRDSTTVHTITGQLGISRLPVLTKEAITLLQEEGPDMFEIIYGSHFVWKIIAGAEAGFCLAMTSMSHTERESLSIVAEIDLFFFSTSAEAEILSKYESSFTEDLKCTFYDTLEHDFSTKTGLELKKGLGDYARMIRDKVGRIEKRVAERIHPIISSPAVSLRSKEMSDCMIAVLVAPWSILLEWHESANKWKAKTQYREC</sequence>
<dbReference type="AlphaFoldDB" id="A0A0D2AT16"/>
<dbReference type="Proteomes" id="UP000053328">
    <property type="component" value="Unassembled WGS sequence"/>
</dbReference>
<dbReference type="EMBL" id="KN847502">
    <property type="protein sequence ID" value="KIW09868.1"/>
    <property type="molecule type" value="Genomic_DNA"/>
</dbReference>
<dbReference type="HOGENOM" id="CLU_809004_0_0_1"/>
<proteinExistence type="predicted"/>
<dbReference type="GeneID" id="27339052"/>
<protein>
    <recommendedName>
        <fullName evidence="3">MACPF domain-containing protein</fullName>
    </recommendedName>
</protein>
<keyword evidence="2" id="KW-1185">Reference proteome</keyword>
<evidence type="ECO:0000313" key="1">
    <source>
        <dbReference type="EMBL" id="KIW09868.1"/>
    </source>
</evidence>
<dbReference type="OrthoDB" id="4457531at2759"/>
<accession>A0A0D2AT16</accession>
<evidence type="ECO:0008006" key="3">
    <source>
        <dbReference type="Google" id="ProtNLM"/>
    </source>
</evidence>
<organism evidence="1 2">
    <name type="scientific">Exophiala spinifera</name>
    <dbReference type="NCBI Taxonomy" id="91928"/>
    <lineage>
        <taxon>Eukaryota</taxon>
        <taxon>Fungi</taxon>
        <taxon>Dikarya</taxon>
        <taxon>Ascomycota</taxon>
        <taxon>Pezizomycotina</taxon>
        <taxon>Eurotiomycetes</taxon>
        <taxon>Chaetothyriomycetidae</taxon>
        <taxon>Chaetothyriales</taxon>
        <taxon>Herpotrichiellaceae</taxon>
        <taxon>Exophiala</taxon>
    </lineage>
</organism>
<evidence type="ECO:0000313" key="2">
    <source>
        <dbReference type="Proteomes" id="UP000053328"/>
    </source>
</evidence>
<gene>
    <name evidence="1" type="ORF">PV08_11969</name>
</gene>
<reference evidence="1 2" key="1">
    <citation type="submission" date="2015-01" db="EMBL/GenBank/DDBJ databases">
        <title>The Genome Sequence of Exophiala spinifera CBS89968.</title>
        <authorList>
            <consortium name="The Broad Institute Genomics Platform"/>
            <person name="Cuomo C."/>
            <person name="de Hoog S."/>
            <person name="Gorbushina A."/>
            <person name="Stielow B."/>
            <person name="Teixiera M."/>
            <person name="Abouelleil A."/>
            <person name="Chapman S.B."/>
            <person name="Priest M."/>
            <person name="Young S.K."/>
            <person name="Wortman J."/>
            <person name="Nusbaum C."/>
            <person name="Birren B."/>
        </authorList>
    </citation>
    <scope>NUCLEOTIDE SEQUENCE [LARGE SCALE GENOMIC DNA]</scope>
    <source>
        <strain evidence="1 2">CBS 89968</strain>
    </source>
</reference>
<dbReference type="RefSeq" id="XP_016230084.1">
    <property type="nucleotide sequence ID" value="XM_016386276.1"/>
</dbReference>
<dbReference type="VEuPathDB" id="FungiDB:PV08_11969"/>
<name>A0A0D2AT16_9EURO</name>